<dbReference type="EMBL" id="HE573026">
    <property type="protein sequence ID" value="CCC51468.1"/>
    <property type="molecule type" value="Genomic_DNA"/>
</dbReference>
<sequence>MPTSPTEPRPCGCPKGSQPRAVAQASPGQRQQRSSSDLSPLSGSRSPNPGGSSTCPERLKTIRLVCPLKNVVVCARANRIIPTRAKPHHGVVVCEDYMVNQWCSQKENCTKVHVIQEHTWNYITQVVDSDTGLYDPGFVIRCYDARMTRYYSIPSDSVSPTRGSSEYIKMHNDHGDNFKTKFLLCEDMITLGACERGAACEKVHTTLRDFSSVKSHVTHTTNPECLSSYPCVPADIIVRVFEQNNNGDYNDYSGECVLVTEGAKQYMSAYEVEREIPRKKMQHCAHFRTKGLCRMGENCRFIHVVNKQARSPTSSPPPVSRVDPPLSNTNFSVRGRYGANVVSGSATALQVAQKYSVENWDTSQGAPYDAFSGTDVAGGNLSCCKDDSVVSPHALDSSAVVVSGGDTWKQESPVVECYTKMRMISPTRRNNPYKKAGVGGGECGSDNR</sequence>
<protein>
    <recommendedName>
        <fullName evidence="6">C3H1-type domain-containing protein</fullName>
    </recommendedName>
</protein>
<dbReference type="AlphaFoldDB" id="G0U6G4"/>
<feature type="compositionally biased region" description="Gly residues" evidence="5">
    <location>
        <begin position="437"/>
        <end position="448"/>
    </location>
</feature>
<feature type="region of interest" description="Disordered" evidence="5">
    <location>
        <begin position="428"/>
        <end position="448"/>
    </location>
</feature>
<evidence type="ECO:0000259" key="6">
    <source>
        <dbReference type="PROSITE" id="PS50103"/>
    </source>
</evidence>
<dbReference type="VEuPathDB" id="TriTrypDB:TvY486_1005190"/>
<feature type="domain" description="C3H1-type" evidence="6">
    <location>
        <begin position="179"/>
        <end position="207"/>
    </location>
</feature>
<dbReference type="SUPFAM" id="SSF90229">
    <property type="entry name" value="CCCH zinc finger"/>
    <property type="match status" value="1"/>
</dbReference>
<feature type="domain" description="C3H1-type" evidence="6">
    <location>
        <begin position="278"/>
        <end position="306"/>
    </location>
</feature>
<evidence type="ECO:0000256" key="2">
    <source>
        <dbReference type="ARBA" id="ARBA00022771"/>
    </source>
</evidence>
<name>G0U6G4_TRYVY</name>
<feature type="zinc finger region" description="C3H1-type" evidence="4">
    <location>
        <begin position="179"/>
        <end position="207"/>
    </location>
</feature>
<organism evidence="7">
    <name type="scientific">Trypanosoma vivax (strain Y486)</name>
    <dbReference type="NCBI Taxonomy" id="1055687"/>
    <lineage>
        <taxon>Eukaryota</taxon>
        <taxon>Discoba</taxon>
        <taxon>Euglenozoa</taxon>
        <taxon>Kinetoplastea</taxon>
        <taxon>Metakinetoplastina</taxon>
        <taxon>Trypanosomatida</taxon>
        <taxon>Trypanosomatidae</taxon>
        <taxon>Trypanosoma</taxon>
        <taxon>Duttonella</taxon>
    </lineage>
</organism>
<proteinExistence type="predicted"/>
<dbReference type="OMA" id="NDVWNME"/>
<dbReference type="PANTHER" id="PTHR37562:SF2">
    <property type="entry name" value="C3H1-TYPE DOMAIN-CONTAINING PROTEIN"/>
    <property type="match status" value="1"/>
</dbReference>
<dbReference type="Gene3D" id="4.10.1000.10">
    <property type="entry name" value="Zinc finger, CCCH-type"/>
    <property type="match status" value="1"/>
</dbReference>
<reference evidence="7" key="1">
    <citation type="journal article" date="2012" name="Proc. Natl. Acad. Sci. U.S.A.">
        <title>Antigenic diversity is generated by distinct evolutionary mechanisms in African trypanosome species.</title>
        <authorList>
            <person name="Jackson A.P."/>
            <person name="Berry A."/>
            <person name="Aslett M."/>
            <person name="Allison H.C."/>
            <person name="Burton P."/>
            <person name="Vavrova-Anderson J."/>
            <person name="Brown R."/>
            <person name="Browne H."/>
            <person name="Corton N."/>
            <person name="Hauser H."/>
            <person name="Gamble J."/>
            <person name="Gilderthorp R."/>
            <person name="Marcello L."/>
            <person name="McQuillan J."/>
            <person name="Otto T.D."/>
            <person name="Quail M.A."/>
            <person name="Sanders M.J."/>
            <person name="van Tonder A."/>
            <person name="Ginger M.L."/>
            <person name="Field M.C."/>
            <person name="Barry J.D."/>
            <person name="Hertz-Fowler C."/>
            <person name="Berriman M."/>
        </authorList>
    </citation>
    <scope>NUCLEOTIDE SEQUENCE</scope>
    <source>
        <strain evidence="7">Y486</strain>
    </source>
</reference>
<evidence type="ECO:0000256" key="3">
    <source>
        <dbReference type="ARBA" id="ARBA00022833"/>
    </source>
</evidence>
<dbReference type="PROSITE" id="PS50103">
    <property type="entry name" value="ZF_C3H1"/>
    <property type="match status" value="2"/>
</dbReference>
<dbReference type="SMART" id="SM00356">
    <property type="entry name" value="ZnF_C3H1"/>
    <property type="match status" value="3"/>
</dbReference>
<feature type="compositionally biased region" description="Low complexity" evidence="5">
    <location>
        <begin position="28"/>
        <end position="53"/>
    </location>
</feature>
<keyword evidence="2 4" id="KW-0863">Zinc-finger</keyword>
<dbReference type="InterPro" id="IPR036855">
    <property type="entry name" value="Znf_CCCH_sf"/>
</dbReference>
<evidence type="ECO:0000256" key="4">
    <source>
        <dbReference type="PROSITE-ProRule" id="PRU00723"/>
    </source>
</evidence>
<accession>G0U6G4</accession>
<keyword evidence="3 4" id="KW-0862">Zinc</keyword>
<evidence type="ECO:0000256" key="5">
    <source>
        <dbReference type="SAM" id="MobiDB-lite"/>
    </source>
</evidence>
<dbReference type="PANTHER" id="PTHR37562">
    <property type="entry name" value="C3H1-TYPE DOMAIN-CONTAINING PROTEIN-RELATED"/>
    <property type="match status" value="1"/>
</dbReference>
<dbReference type="GO" id="GO:0008270">
    <property type="term" value="F:zinc ion binding"/>
    <property type="evidence" value="ECO:0007669"/>
    <property type="project" value="UniProtKB-KW"/>
</dbReference>
<dbReference type="InterPro" id="IPR000571">
    <property type="entry name" value="Znf_CCCH"/>
</dbReference>
<feature type="zinc finger region" description="C3H1-type" evidence="4">
    <location>
        <begin position="278"/>
        <end position="306"/>
    </location>
</feature>
<feature type="region of interest" description="Disordered" evidence="5">
    <location>
        <begin position="1"/>
        <end position="56"/>
    </location>
</feature>
<evidence type="ECO:0000256" key="1">
    <source>
        <dbReference type="ARBA" id="ARBA00022723"/>
    </source>
</evidence>
<gene>
    <name evidence="7" type="ORF">TVY486_1005190</name>
</gene>
<evidence type="ECO:0000313" key="7">
    <source>
        <dbReference type="EMBL" id="CCC51468.1"/>
    </source>
</evidence>
<keyword evidence="1 4" id="KW-0479">Metal-binding</keyword>